<keyword evidence="3 5" id="KW-0862">Zinc</keyword>
<dbReference type="OrthoDB" id="411372at2759"/>
<feature type="region of interest" description="Disordered" evidence="6">
    <location>
        <begin position="326"/>
        <end position="369"/>
    </location>
</feature>
<evidence type="ECO:0000256" key="1">
    <source>
        <dbReference type="ARBA" id="ARBA00022723"/>
    </source>
</evidence>
<dbReference type="GO" id="GO:0003677">
    <property type="term" value="F:DNA binding"/>
    <property type="evidence" value="ECO:0007669"/>
    <property type="project" value="UniProtKB-KW"/>
</dbReference>
<feature type="zinc finger region" description="C3H1-type" evidence="5">
    <location>
        <begin position="60"/>
        <end position="88"/>
    </location>
</feature>
<dbReference type="PANTHER" id="PTHR12506">
    <property type="entry name" value="PROTEIN PHOSPHATASE RELATED"/>
    <property type="match status" value="1"/>
</dbReference>
<organism evidence="8 9">
    <name type="scientific">Dendrobium nobile</name>
    <name type="common">Orchid</name>
    <dbReference type="NCBI Taxonomy" id="94219"/>
    <lineage>
        <taxon>Eukaryota</taxon>
        <taxon>Viridiplantae</taxon>
        <taxon>Streptophyta</taxon>
        <taxon>Embryophyta</taxon>
        <taxon>Tracheophyta</taxon>
        <taxon>Spermatophyta</taxon>
        <taxon>Magnoliopsida</taxon>
        <taxon>Liliopsida</taxon>
        <taxon>Asparagales</taxon>
        <taxon>Orchidaceae</taxon>
        <taxon>Epidendroideae</taxon>
        <taxon>Malaxideae</taxon>
        <taxon>Dendrobiinae</taxon>
        <taxon>Dendrobium</taxon>
    </lineage>
</organism>
<feature type="region of interest" description="Disordered" evidence="6">
    <location>
        <begin position="28"/>
        <end position="60"/>
    </location>
</feature>
<dbReference type="SUPFAM" id="SSF90229">
    <property type="entry name" value="CCCH zinc finger"/>
    <property type="match status" value="3"/>
</dbReference>
<evidence type="ECO:0000313" key="9">
    <source>
        <dbReference type="Proteomes" id="UP000829196"/>
    </source>
</evidence>
<gene>
    <name evidence="8" type="ORF">KFK09_011105</name>
</gene>
<dbReference type="InterPro" id="IPR050974">
    <property type="entry name" value="Plant_ZF_CCCH"/>
</dbReference>
<reference evidence="8" key="1">
    <citation type="journal article" date="2022" name="Front. Genet.">
        <title>Chromosome-Scale Assembly of the Dendrobium nobile Genome Provides Insights Into the Molecular Mechanism of the Biosynthesis of the Medicinal Active Ingredient of Dendrobium.</title>
        <authorList>
            <person name="Xu Q."/>
            <person name="Niu S.-C."/>
            <person name="Li K.-L."/>
            <person name="Zheng P.-J."/>
            <person name="Zhang X.-J."/>
            <person name="Jia Y."/>
            <person name="Liu Y."/>
            <person name="Niu Y.-X."/>
            <person name="Yu L.-H."/>
            <person name="Chen D.-F."/>
            <person name="Zhang G.-Q."/>
        </authorList>
    </citation>
    <scope>NUCLEOTIDE SEQUENCE</scope>
    <source>
        <tissue evidence="8">Leaf</tissue>
    </source>
</reference>
<evidence type="ECO:0000256" key="2">
    <source>
        <dbReference type="ARBA" id="ARBA00022771"/>
    </source>
</evidence>
<dbReference type="GO" id="GO:0003729">
    <property type="term" value="F:mRNA binding"/>
    <property type="evidence" value="ECO:0007669"/>
    <property type="project" value="TreeGrafter"/>
</dbReference>
<feature type="domain" description="C3H1-type" evidence="7">
    <location>
        <begin position="92"/>
        <end position="112"/>
    </location>
</feature>
<protein>
    <recommendedName>
        <fullName evidence="7">C3H1-type domain-containing protein</fullName>
    </recommendedName>
</protein>
<feature type="zinc finger region" description="C3H1-type" evidence="5">
    <location>
        <begin position="130"/>
        <end position="158"/>
    </location>
</feature>
<evidence type="ECO:0000256" key="6">
    <source>
        <dbReference type="SAM" id="MobiDB-lite"/>
    </source>
</evidence>
<feature type="zinc finger region" description="C3H1-type" evidence="5">
    <location>
        <begin position="288"/>
        <end position="316"/>
    </location>
</feature>
<dbReference type="InterPro" id="IPR036855">
    <property type="entry name" value="Znf_CCCH_sf"/>
</dbReference>
<dbReference type="InterPro" id="IPR000571">
    <property type="entry name" value="Znf_CCCH"/>
</dbReference>
<keyword evidence="1 5" id="KW-0479">Metal-binding</keyword>
<name>A0A8T3BDM4_DENNO</name>
<dbReference type="EMBL" id="JAGYWB010000009">
    <property type="protein sequence ID" value="KAI0510503.1"/>
    <property type="molecule type" value="Genomic_DNA"/>
</dbReference>
<sequence>MELNGGGNIKNNVEPTTRTELNIAEASASSLRELPLGEESMQQMSSKAGENMDSKSYPERPGEPDCPYYLKCGYCKFGMFCRFNHPPRRELHYLETGKCNFGPACKFHHPKDIPGIIKPVQFNALGYPLRQYEVDCKFYLSTGWCKYSNTCKFNHPEPSNSMHWWLSRTTPGQTLFPGELTSFNASPHWQVPSSYVQVVYPQGFAQVPSWNTFPQQYYGNGQFVGSGAAMDPPASYSSFPVRPDEPDCPFFAKTGSCKFGSRCRFNHPIGQITLTSNCELSPMGLPLRPGEPKCSFYGRHGFCGYGSTCKFDHPIAAPNVPVVRQPLESSSGPATLSLSAESSSVASPGKLKRLPSSKRQKMNSDDEKV</sequence>
<comment type="caution">
    <text evidence="8">The sequence shown here is derived from an EMBL/GenBank/DDBJ whole genome shotgun (WGS) entry which is preliminary data.</text>
</comment>
<accession>A0A8T3BDM4</accession>
<feature type="domain" description="C3H1-type" evidence="7">
    <location>
        <begin position="242"/>
        <end position="270"/>
    </location>
</feature>
<feature type="domain" description="C3H1-type" evidence="7">
    <location>
        <begin position="130"/>
        <end position="158"/>
    </location>
</feature>
<dbReference type="PANTHER" id="PTHR12506:SF18">
    <property type="entry name" value="ZINC FINGER CCCH DOMAIN-CONTAINING PROTEIN 33-RELATED"/>
    <property type="match status" value="1"/>
</dbReference>
<dbReference type="Pfam" id="PF00642">
    <property type="entry name" value="zf-CCCH"/>
    <property type="match status" value="5"/>
</dbReference>
<evidence type="ECO:0000256" key="4">
    <source>
        <dbReference type="ARBA" id="ARBA00023125"/>
    </source>
</evidence>
<evidence type="ECO:0000256" key="3">
    <source>
        <dbReference type="ARBA" id="ARBA00022833"/>
    </source>
</evidence>
<dbReference type="GO" id="GO:0008270">
    <property type="term" value="F:zinc ion binding"/>
    <property type="evidence" value="ECO:0007669"/>
    <property type="project" value="UniProtKB-KW"/>
</dbReference>
<feature type="domain" description="C3H1-type" evidence="7">
    <location>
        <begin position="60"/>
        <end position="88"/>
    </location>
</feature>
<dbReference type="AlphaFoldDB" id="A0A8T3BDM4"/>
<evidence type="ECO:0000259" key="7">
    <source>
        <dbReference type="PROSITE" id="PS50103"/>
    </source>
</evidence>
<dbReference type="Proteomes" id="UP000829196">
    <property type="component" value="Unassembled WGS sequence"/>
</dbReference>
<keyword evidence="9" id="KW-1185">Reference proteome</keyword>
<proteinExistence type="predicted"/>
<keyword evidence="2 5" id="KW-0863">Zinc-finger</keyword>
<keyword evidence="4" id="KW-0238">DNA-binding</keyword>
<feature type="compositionally biased region" description="Basic residues" evidence="6">
    <location>
        <begin position="350"/>
        <end position="361"/>
    </location>
</feature>
<dbReference type="PROSITE" id="PS50103">
    <property type="entry name" value="ZF_C3H1"/>
    <property type="match status" value="5"/>
</dbReference>
<evidence type="ECO:0000313" key="8">
    <source>
        <dbReference type="EMBL" id="KAI0510503.1"/>
    </source>
</evidence>
<dbReference type="Gene3D" id="4.10.1000.10">
    <property type="entry name" value="Zinc finger, CCCH-type"/>
    <property type="match status" value="3"/>
</dbReference>
<feature type="compositionally biased region" description="Basic and acidic residues" evidence="6">
    <location>
        <begin position="50"/>
        <end position="60"/>
    </location>
</feature>
<feature type="zinc finger region" description="C3H1-type" evidence="5">
    <location>
        <begin position="242"/>
        <end position="270"/>
    </location>
</feature>
<feature type="compositionally biased region" description="Low complexity" evidence="6">
    <location>
        <begin position="336"/>
        <end position="347"/>
    </location>
</feature>
<dbReference type="SMART" id="SM00356">
    <property type="entry name" value="ZnF_C3H1"/>
    <property type="match status" value="5"/>
</dbReference>
<evidence type="ECO:0000256" key="5">
    <source>
        <dbReference type="PROSITE-ProRule" id="PRU00723"/>
    </source>
</evidence>
<feature type="zinc finger region" description="C3H1-type" evidence="5">
    <location>
        <begin position="92"/>
        <end position="112"/>
    </location>
</feature>
<feature type="domain" description="C3H1-type" evidence="7">
    <location>
        <begin position="288"/>
        <end position="316"/>
    </location>
</feature>